<keyword evidence="1" id="KW-1133">Transmembrane helix</keyword>
<feature type="transmembrane region" description="Helical" evidence="1">
    <location>
        <begin position="20"/>
        <end position="36"/>
    </location>
</feature>
<dbReference type="AlphaFoldDB" id="A0A7W5AU56"/>
<gene>
    <name evidence="2" type="ORF">FHS18_000359</name>
</gene>
<keyword evidence="1" id="KW-0472">Membrane</keyword>
<accession>A0A7W5AU56</accession>
<evidence type="ECO:0000313" key="2">
    <source>
        <dbReference type="EMBL" id="MBB3108331.1"/>
    </source>
</evidence>
<protein>
    <submittedName>
        <fullName evidence="2">Uncharacterized protein</fullName>
    </submittedName>
</protein>
<sequence>MQKRRDEKRTLSWKRLFQSMGFRIALIMVAAIISARRG</sequence>
<keyword evidence="1" id="KW-0812">Transmembrane</keyword>
<organism evidence="2 3">
    <name type="scientific">Paenibacillus phyllosphaerae</name>
    <dbReference type="NCBI Taxonomy" id="274593"/>
    <lineage>
        <taxon>Bacteria</taxon>
        <taxon>Bacillati</taxon>
        <taxon>Bacillota</taxon>
        <taxon>Bacilli</taxon>
        <taxon>Bacillales</taxon>
        <taxon>Paenibacillaceae</taxon>
        <taxon>Paenibacillus</taxon>
    </lineage>
</organism>
<reference evidence="2 3" key="1">
    <citation type="submission" date="2020-08" db="EMBL/GenBank/DDBJ databases">
        <title>Genomic Encyclopedia of Type Strains, Phase III (KMG-III): the genomes of soil and plant-associated and newly described type strains.</title>
        <authorList>
            <person name="Whitman W."/>
        </authorList>
    </citation>
    <scope>NUCLEOTIDE SEQUENCE [LARGE SCALE GENOMIC DNA]</scope>
    <source>
        <strain evidence="2 3">CECT 5862</strain>
    </source>
</reference>
<proteinExistence type="predicted"/>
<dbReference type="Proteomes" id="UP000570361">
    <property type="component" value="Unassembled WGS sequence"/>
</dbReference>
<evidence type="ECO:0000313" key="3">
    <source>
        <dbReference type="Proteomes" id="UP000570361"/>
    </source>
</evidence>
<evidence type="ECO:0000256" key="1">
    <source>
        <dbReference type="SAM" id="Phobius"/>
    </source>
</evidence>
<name>A0A7W5AU56_9BACL</name>
<keyword evidence="3" id="KW-1185">Reference proteome</keyword>
<dbReference type="EMBL" id="JACHXK010000001">
    <property type="protein sequence ID" value="MBB3108331.1"/>
    <property type="molecule type" value="Genomic_DNA"/>
</dbReference>
<comment type="caution">
    <text evidence="2">The sequence shown here is derived from an EMBL/GenBank/DDBJ whole genome shotgun (WGS) entry which is preliminary data.</text>
</comment>